<reference evidence="2" key="1">
    <citation type="journal article" date="2024" name="Antonie Van Leeuwenhoek">
        <title>Bradyrhizobium ontarionense sp. nov., a novel bacterial symbiont isolated from Aeschynomene indica (Indian jointvetch), harbours photosynthesis, nitrogen fixation and nitrous oxide (N2O) reductase genes.</title>
        <authorList>
            <person name="Bromfield E.S.P."/>
            <person name="Cloutier S."/>
        </authorList>
    </citation>
    <scope>NUCLEOTIDE SEQUENCE</scope>
    <source>
        <strain evidence="2">A19</strain>
    </source>
</reference>
<dbReference type="SUPFAM" id="SSF54427">
    <property type="entry name" value="NTF2-like"/>
    <property type="match status" value="1"/>
</dbReference>
<dbReference type="Proteomes" id="UP001431010">
    <property type="component" value="Chromosome"/>
</dbReference>
<evidence type="ECO:0000313" key="2">
    <source>
        <dbReference type="EMBL" id="UFZ07194.1"/>
    </source>
</evidence>
<feature type="domain" description="SnoaL-like" evidence="1">
    <location>
        <begin position="11"/>
        <end position="119"/>
    </location>
</feature>
<name>A0ABY3RIC1_9BRAD</name>
<evidence type="ECO:0000259" key="1">
    <source>
        <dbReference type="Pfam" id="PF12680"/>
    </source>
</evidence>
<dbReference type="InterPro" id="IPR037401">
    <property type="entry name" value="SnoaL-like"/>
</dbReference>
<keyword evidence="3" id="KW-1185">Reference proteome</keyword>
<protein>
    <submittedName>
        <fullName evidence="2">Nuclear transport factor 2 family protein</fullName>
    </submittedName>
</protein>
<dbReference type="RefSeq" id="WP_231326647.1">
    <property type="nucleotide sequence ID" value="NZ_CP088156.1"/>
</dbReference>
<dbReference type="EMBL" id="CP088156">
    <property type="protein sequence ID" value="UFZ07194.1"/>
    <property type="molecule type" value="Genomic_DNA"/>
</dbReference>
<dbReference type="InterPro" id="IPR032710">
    <property type="entry name" value="NTF2-like_dom_sf"/>
</dbReference>
<gene>
    <name evidence="2" type="ORF">LQG66_13190</name>
</gene>
<proteinExistence type="predicted"/>
<accession>A0ABY3RIC1</accession>
<evidence type="ECO:0000313" key="3">
    <source>
        <dbReference type="Proteomes" id="UP001431010"/>
    </source>
</evidence>
<organism evidence="2 3">
    <name type="scientific">Bradyrhizobium ontarionense</name>
    <dbReference type="NCBI Taxonomy" id="2898149"/>
    <lineage>
        <taxon>Bacteria</taxon>
        <taxon>Pseudomonadati</taxon>
        <taxon>Pseudomonadota</taxon>
        <taxon>Alphaproteobacteria</taxon>
        <taxon>Hyphomicrobiales</taxon>
        <taxon>Nitrobacteraceae</taxon>
        <taxon>Bradyrhizobium</taxon>
    </lineage>
</organism>
<dbReference type="Pfam" id="PF12680">
    <property type="entry name" value="SnoaL_2"/>
    <property type="match status" value="1"/>
</dbReference>
<dbReference type="Gene3D" id="3.10.450.50">
    <property type="match status" value="1"/>
</dbReference>
<sequence length="134" mass="15254">MENREVLLEQVRRAYKARDAGLLDDLMAECHPDVVFTLAGDQSASEMVGCMCGHSEVKQAAAKLIDTFQFVRRDILTELVDQDRVAVRSRLTVRSRPTNMTRDTEIMDLFRFQDGKIVELIEFADTALIRTMVS</sequence>